<proteinExistence type="predicted"/>
<name>C3ZN83_BRAFL</name>
<dbReference type="EMBL" id="GG666649">
    <property type="protein sequence ID" value="EEN46046.1"/>
    <property type="molecule type" value="Genomic_DNA"/>
</dbReference>
<dbReference type="Gene3D" id="3.40.50.300">
    <property type="entry name" value="P-loop containing nucleotide triphosphate hydrolases"/>
    <property type="match status" value="1"/>
</dbReference>
<reference evidence="1" key="1">
    <citation type="journal article" date="2008" name="Nature">
        <title>The amphioxus genome and the evolution of the chordate karyotype.</title>
        <authorList>
            <consortium name="US DOE Joint Genome Institute (JGI-PGF)"/>
            <person name="Putnam N.H."/>
            <person name="Butts T."/>
            <person name="Ferrier D.E.K."/>
            <person name="Furlong R.F."/>
            <person name="Hellsten U."/>
            <person name="Kawashima T."/>
            <person name="Robinson-Rechavi M."/>
            <person name="Shoguchi E."/>
            <person name="Terry A."/>
            <person name="Yu J.-K."/>
            <person name="Benito-Gutierrez E.L."/>
            <person name="Dubchak I."/>
            <person name="Garcia-Fernandez J."/>
            <person name="Gibson-Brown J.J."/>
            <person name="Grigoriev I.V."/>
            <person name="Horton A.C."/>
            <person name="de Jong P.J."/>
            <person name="Jurka J."/>
            <person name="Kapitonov V.V."/>
            <person name="Kohara Y."/>
            <person name="Kuroki Y."/>
            <person name="Lindquist E."/>
            <person name="Lucas S."/>
            <person name="Osoegawa K."/>
            <person name="Pennacchio L.A."/>
            <person name="Salamov A.A."/>
            <person name="Satou Y."/>
            <person name="Sauka-Spengler T."/>
            <person name="Schmutz J."/>
            <person name="Shin-I T."/>
            <person name="Toyoda A."/>
            <person name="Bronner-Fraser M."/>
            <person name="Fujiyama A."/>
            <person name="Holland L.Z."/>
            <person name="Holland P.W.H."/>
            <person name="Satoh N."/>
            <person name="Rokhsar D.S."/>
        </authorList>
    </citation>
    <scope>NUCLEOTIDE SEQUENCE [LARGE SCALE GENOMIC DNA]</scope>
    <source>
        <strain evidence="1">S238N-H82</strain>
        <tissue evidence="1">Testes</tissue>
    </source>
</reference>
<protein>
    <submittedName>
        <fullName evidence="1">Uncharacterized protein</fullName>
    </submittedName>
</protein>
<gene>
    <name evidence="1" type="ORF">BRAFLDRAFT_81653</name>
</gene>
<evidence type="ECO:0000313" key="1">
    <source>
        <dbReference type="EMBL" id="EEN46046.1"/>
    </source>
</evidence>
<dbReference type="InParanoid" id="C3ZN83"/>
<dbReference type="AlphaFoldDB" id="C3ZN83"/>
<sequence>MVGLDSSRAPITMETSLLTLSPLAPRARQGGGDSPGAKCDHPAHSPHVCLLISRKNGGSPHMGFGFRLRLSAPPRLLLSPFVRILDGAGLSTSGEGGNIFCPGEKGRFCLLAHWIRQDRTLRNLVPLVNVLGKPCVTLRRCCCCFKVKYNLGEKDADVKRGEWKYSLVFTSSGQGHSVLGQRQFLNSKIILARADKRGVVGVAVDEQHCIMSWGGGFRTGVKTLTQLLRRKG</sequence>
<dbReference type="InterPro" id="IPR027417">
    <property type="entry name" value="P-loop_NTPase"/>
</dbReference>
<accession>C3ZN83</accession>
<organism>
    <name type="scientific">Branchiostoma floridae</name>
    <name type="common">Florida lancelet</name>
    <name type="synonym">Amphioxus</name>
    <dbReference type="NCBI Taxonomy" id="7739"/>
    <lineage>
        <taxon>Eukaryota</taxon>
        <taxon>Metazoa</taxon>
        <taxon>Chordata</taxon>
        <taxon>Cephalochordata</taxon>
        <taxon>Leptocardii</taxon>
        <taxon>Amphioxiformes</taxon>
        <taxon>Branchiostomatidae</taxon>
        <taxon>Branchiostoma</taxon>
    </lineage>
</organism>